<keyword evidence="2" id="KW-0812">Transmembrane</keyword>
<keyword evidence="3" id="KW-0732">Signal</keyword>
<organism evidence="4 5">
    <name type="scientific">Phytophthora fragariae</name>
    <dbReference type="NCBI Taxonomy" id="53985"/>
    <lineage>
        <taxon>Eukaryota</taxon>
        <taxon>Sar</taxon>
        <taxon>Stramenopiles</taxon>
        <taxon>Oomycota</taxon>
        <taxon>Peronosporomycetes</taxon>
        <taxon>Peronosporales</taxon>
        <taxon>Peronosporaceae</taxon>
        <taxon>Phytophthora</taxon>
    </lineage>
</organism>
<comment type="caution">
    <text evidence="4">The sequence shown here is derived from an EMBL/GenBank/DDBJ whole genome shotgun (WGS) entry which is preliminary data.</text>
</comment>
<name>A0A6G0RUF4_9STRA</name>
<gene>
    <name evidence="4" type="ORF">PF008_g10376</name>
</gene>
<feature type="region of interest" description="Disordered" evidence="1">
    <location>
        <begin position="177"/>
        <end position="230"/>
    </location>
</feature>
<keyword evidence="2" id="KW-0472">Membrane</keyword>
<evidence type="ECO:0000256" key="2">
    <source>
        <dbReference type="SAM" id="Phobius"/>
    </source>
</evidence>
<evidence type="ECO:0000313" key="5">
    <source>
        <dbReference type="Proteomes" id="UP000486351"/>
    </source>
</evidence>
<protein>
    <submittedName>
        <fullName evidence="4">Uncharacterized protein</fullName>
    </submittedName>
</protein>
<feature type="transmembrane region" description="Helical" evidence="2">
    <location>
        <begin position="234"/>
        <end position="257"/>
    </location>
</feature>
<dbReference type="EMBL" id="QXFY01000522">
    <property type="protein sequence ID" value="KAE9341965.1"/>
    <property type="molecule type" value="Genomic_DNA"/>
</dbReference>
<feature type="chain" id="PRO_5026204048" evidence="3">
    <location>
        <begin position="25"/>
        <end position="274"/>
    </location>
</feature>
<reference evidence="4 5" key="1">
    <citation type="submission" date="2018-09" db="EMBL/GenBank/DDBJ databases">
        <title>Genomic investigation of the strawberry pathogen Phytophthora fragariae indicates pathogenicity is determined by transcriptional variation in three key races.</title>
        <authorList>
            <person name="Adams T.M."/>
            <person name="Armitage A.D."/>
            <person name="Sobczyk M.K."/>
            <person name="Bates H.J."/>
            <person name="Dunwell J.M."/>
            <person name="Nellist C.F."/>
            <person name="Harrison R.J."/>
        </authorList>
    </citation>
    <scope>NUCLEOTIDE SEQUENCE [LARGE SCALE GENOMIC DNA]</scope>
    <source>
        <strain evidence="4 5">NOV-77</strain>
    </source>
</reference>
<keyword evidence="2" id="KW-1133">Transmembrane helix</keyword>
<evidence type="ECO:0000313" key="4">
    <source>
        <dbReference type="EMBL" id="KAE9341965.1"/>
    </source>
</evidence>
<proteinExistence type="predicted"/>
<feature type="compositionally biased region" description="Low complexity" evidence="1">
    <location>
        <begin position="186"/>
        <end position="227"/>
    </location>
</feature>
<accession>A0A6G0RUF4</accession>
<dbReference type="Proteomes" id="UP000486351">
    <property type="component" value="Unassembled WGS sequence"/>
</dbReference>
<evidence type="ECO:0000256" key="1">
    <source>
        <dbReference type="SAM" id="MobiDB-lite"/>
    </source>
</evidence>
<evidence type="ECO:0000256" key="3">
    <source>
        <dbReference type="SAM" id="SignalP"/>
    </source>
</evidence>
<dbReference type="AlphaFoldDB" id="A0A6G0RUF4"/>
<feature type="signal peptide" evidence="3">
    <location>
        <begin position="1"/>
        <end position="24"/>
    </location>
</feature>
<sequence>MRQLAVLALLVFALVSLDKCLVTATTYSVTTHYADSDTTCGGTPYRIEVNEDSECSEADCAASVNGLYDGVASTVCTKDYQNEVWKRFGSSVYLLQVVYHDSVCSNFAWFIARIETNGSATVEHFTTESCSPDDLFLNTERATKADLDSNACDANYEYQWFTNKGNTAAPLVSSTVTGSSSGGGISTDTTDSSSASTDTTSDTTNTHDSATSPDTATTDNTSTTSSSGDGGSGLSVGAIAGIVIAGVVAIATVYAIIFHRDRPIAITCFSASVV</sequence>